<dbReference type="STRING" id="4432.A0A1U8B8B5"/>
<evidence type="ECO:0000256" key="3">
    <source>
        <dbReference type="SAM" id="Coils"/>
    </source>
</evidence>
<comment type="similarity">
    <text evidence="2">Belongs to the NET family.</text>
</comment>
<dbReference type="Proteomes" id="UP000189703">
    <property type="component" value="Unplaced"/>
</dbReference>
<dbReference type="OMA" id="DDHRACM"/>
<accession>A0A1U8B8B5</accession>
<dbReference type="PANTHER" id="PTHR32258:SF26">
    <property type="entry name" value="KINASE INTERACTING (KIP1-LIKE) FAMILY PROTEIN"/>
    <property type="match status" value="1"/>
</dbReference>
<keyword evidence="1 3" id="KW-0175">Coiled coil</keyword>
<feature type="compositionally biased region" description="Acidic residues" evidence="4">
    <location>
        <begin position="100"/>
        <end position="113"/>
    </location>
</feature>
<dbReference type="PANTHER" id="PTHR32258">
    <property type="entry name" value="PROTEIN NETWORKED 4A"/>
    <property type="match status" value="1"/>
</dbReference>
<feature type="coiled-coil region" evidence="3">
    <location>
        <begin position="247"/>
        <end position="309"/>
    </location>
</feature>
<evidence type="ECO:0000313" key="7">
    <source>
        <dbReference type="RefSeq" id="XP_010277327.1"/>
    </source>
</evidence>
<feature type="domain" description="NAB" evidence="5">
    <location>
        <begin position="6"/>
        <end position="88"/>
    </location>
</feature>
<dbReference type="AlphaFoldDB" id="A0A1U8B8B5"/>
<dbReference type="InterPro" id="IPR011684">
    <property type="entry name" value="NAB"/>
</dbReference>
<organism evidence="6 7">
    <name type="scientific">Nelumbo nucifera</name>
    <name type="common">Sacred lotus</name>
    <dbReference type="NCBI Taxonomy" id="4432"/>
    <lineage>
        <taxon>Eukaryota</taxon>
        <taxon>Viridiplantae</taxon>
        <taxon>Streptophyta</taxon>
        <taxon>Embryophyta</taxon>
        <taxon>Tracheophyta</taxon>
        <taxon>Spermatophyta</taxon>
        <taxon>Magnoliopsida</taxon>
        <taxon>Proteales</taxon>
        <taxon>Nelumbonaceae</taxon>
        <taxon>Nelumbo</taxon>
    </lineage>
</organism>
<proteinExistence type="inferred from homology"/>
<dbReference type="RefSeq" id="XP_010277327.1">
    <property type="nucleotide sequence ID" value="XM_010279025.2"/>
</dbReference>
<dbReference type="GeneID" id="104611802"/>
<evidence type="ECO:0000256" key="1">
    <source>
        <dbReference type="ARBA" id="ARBA00023054"/>
    </source>
</evidence>
<dbReference type="GO" id="GO:0003779">
    <property type="term" value="F:actin binding"/>
    <property type="evidence" value="ECO:0007669"/>
    <property type="project" value="InterPro"/>
</dbReference>
<name>A0A1U8B8B5_NELNU</name>
<feature type="region of interest" description="Disordered" evidence="4">
    <location>
        <begin position="99"/>
        <end position="135"/>
    </location>
</feature>
<evidence type="ECO:0000256" key="2">
    <source>
        <dbReference type="ARBA" id="ARBA00038006"/>
    </source>
</evidence>
<sequence length="342" mass="38835">MTTPTLGSSLQPCRSHSRPSWLHATLTDLEDKVKSLALSLPKEDESDSFAERAENYYRKRPQLLTLVQDLYNGYVSLADRYCQSVTKNQISSQLSVVTSDIDEDGDNQIDSDAESSLSYQPPPPQSTTEDAATAAAAADPDALVAELVSKTIDYEILLNEMTILEKCNTESSRKIELQKSLLEVLESERLILLNENARLGFRVSALTEENKGLATESAFMKRKASELARCVLKMRDDHRVCLLSRKIEDLQGQIYGLEKRNKEYYEQLVKREEQEKKKKEMALEVCFEVEKLKLENEQLREKTMRAGDDGRHQTSNSSSRWWDRVRKLETLLLCGSPGSTPF</sequence>
<dbReference type="Pfam" id="PF07765">
    <property type="entry name" value="KIP1"/>
    <property type="match status" value="1"/>
</dbReference>
<protein>
    <submittedName>
        <fullName evidence="7">Kinase-interacting family protein-like</fullName>
    </submittedName>
</protein>
<dbReference type="InterPro" id="IPR051861">
    <property type="entry name" value="NET_actin-binding_domain"/>
</dbReference>
<reference evidence="7" key="1">
    <citation type="submission" date="2025-08" db="UniProtKB">
        <authorList>
            <consortium name="RefSeq"/>
        </authorList>
    </citation>
    <scope>IDENTIFICATION</scope>
</reference>
<dbReference type="InParanoid" id="A0A1U8B8B5"/>
<dbReference type="PROSITE" id="PS51774">
    <property type="entry name" value="NAB"/>
    <property type="match status" value="1"/>
</dbReference>
<keyword evidence="6" id="KW-1185">Reference proteome</keyword>
<dbReference type="FunCoup" id="A0A1U8B8B5">
    <property type="interactions" value="236"/>
</dbReference>
<gene>
    <name evidence="7" type="primary">LOC104611802</name>
</gene>
<dbReference type="KEGG" id="nnu:104611802"/>
<evidence type="ECO:0000313" key="6">
    <source>
        <dbReference type="Proteomes" id="UP000189703"/>
    </source>
</evidence>
<evidence type="ECO:0000259" key="5">
    <source>
        <dbReference type="PROSITE" id="PS51774"/>
    </source>
</evidence>
<feature type="compositionally biased region" description="Low complexity" evidence="4">
    <location>
        <begin position="126"/>
        <end position="135"/>
    </location>
</feature>
<dbReference type="OrthoDB" id="1911293at2759"/>
<evidence type="ECO:0000256" key="4">
    <source>
        <dbReference type="SAM" id="MobiDB-lite"/>
    </source>
</evidence>
<dbReference type="eggNOG" id="ENOG502QUKM">
    <property type="taxonomic scope" value="Eukaryota"/>
</dbReference>